<gene>
    <name evidence="11" type="ORF">FAM09_16385</name>
</gene>
<dbReference type="GO" id="GO:0008863">
    <property type="term" value="F:formate dehydrogenase (NAD+) activity"/>
    <property type="evidence" value="ECO:0007669"/>
    <property type="project" value="InterPro"/>
</dbReference>
<evidence type="ECO:0000256" key="6">
    <source>
        <dbReference type="ARBA" id="ARBA00023004"/>
    </source>
</evidence>
<dbReference type="Gene3D" id="2.40.40.20">
    <property type="match status" value="1"/>
</dbReference>
<dbReference type="InterPro" id="IPR041924">
    <property type="entry name" value="Formate_Dh-H_N"/>
</dbReference>
<comment type="similarity">
    <text evidence="1">In the C-terminal section; belongs to the prokaryotic molybdopterin-containing oxidoreductase family.</text>
</comment>
<dbReference type="GO" id="GO:0043546">
    <property type="term" value="F:molybdopterin cofactor binding"/>
    <property type="evidence" value="ECO:0007669"/>
    <property type="project" value="InterPro"/>
</dbReference>
<dbReference type="InterPro" id="IPR006656">
    <property type="entry name" value="Mopterin_OxRdtase"/>
</dbReference>
<reference evidence="11 12" key="1">
    <citation type="submission" date="2019-04" db="EMBL/GenBank/DDBJ databases">
        <title>Niastella caeni sp. nov., isolated from activated sludge.</title>
        <authorList>
            <person name="Sheng M."/>
        </authorList>
    </citation>
    <scope>NUCLEOTIDE SEQUENCE [LARGE SCALE GENOMIC DNA]</scope>
    <source>
        <strain evidence="11 12">HX-2-15</strain>
    </source>
</reference>
<dbReference type="PANTHER" id="PTHR43105:SF14">
    <property type="entry name" value="FORMATE DEHYDROGENASE H"/>
    <property type="match status" value="1"/>
</dbReference>
<dbReference type="Pfam" id="PF01568">
    <property type="entry name" value="Molydop_binding"/>
    <property type="match status" value="1"/>
</dbReference>
<evidence type="ECO:0000256" key="3">
    <source>
        <dbReference type="ARBA" id="ARBA00022723"/>
    </source>
</evidence>
<keyword evidence="6" id="KW-0408">Iron</keyword>
<dbReference type="Gene3D" id="3.30.70.20">
    <property type="match status" value="1"/>
</dbReference>
<evidence type="ECO:0000256" key="5">
    <source>
        <dbReference type="ARBA" id="ARBA00023002"/>
    </source>
</evidence>
<feature type="domain" description="2Fe-2S ferredoxin-type" evidence="8">
    <location>
        <begin position="2"/>
        <end position="78"/>
    </location>
</feature>
<dbReference type="Pfam" id="PF22117">
    <property type="entry name" value="Fer4_Nqo3"/>
    <property type="match status" value="1"/>
</dbReference>
<evidence type="ECO:0000256" key="4">
    <source>
        <dbReference type="ARBA" id="ARBA00022737"/>
    </source>
</evidence>
<keyword evidence="5" id="KW-0560">Oxidoreductase</keyword>
<dbReference type="InterPro" id="IPR017896">
    <property type="entry name" value="4Fe4S_Fe-S-bd"/>
</dbReference>
<evidence type="ECO:0000256" key="2">
    <source>
        <dbReference type="ARBA" id="ARBA00022485"/>
    </source>
</evidence>
<dbReference type="PROSITE" id="PS51379">
    <property type="entry name" value="4FE4S_FER_2"/>
    <property type="match status" value="2"/>
</dbReference>
<dbReference type="InterPro" id="IPR006478">
    <property type="entry name" value="Formate_DH_asu"/>
</dbReference>
<evidence type="ECO:0000313" key="12">
    <source>
        <dbReference type="Proteomes" id="UP000306918"/>
    </source>
</evidence>
<dbReference type="PANTHER" id="PTHR43105">
    <property type="entry name" value="RESPIRATORY NITRATE REDUCTASE"/>
    <property type="match status" value="1"/>
</dbReference>
<evidence type="ECO:0000256" key="1">
    <source>
        <dbReference type="ARBA" id="ARBA00007023"/>
    </source>
</evidence>
<dbReference type="GO" id="GO:0022904">
    <property type="term" value="P:respiratory electron transport chain"/>
    <property type="evidence" value="ECO:0007669"/>
    <property type="project" value="TreeGrafter"/>
</dbReference>
<evidence type="ECO:0000313" key="11">
    <source>
        <dbReference type="EMBL" id="THU38254.1"/>
    </source>
</evidence>
<dbReference type="SUPFAM" id="SSF50692">
    <property type="entry name" value="ADC-like"/>
    <property type="match status" value="1"/>
</dbReference>
<dbReference type="Gene3D" id="3.40.50.740">
    <property type="match status" value="1"/>
</dbReference>
<dbReference type="Pfam" id="PF04879">
    <property type="entry name" value="Molybdop_Fe4S4"/>
    <property type="match status" value="1"/>
</dbReference>
<dbReference type="RefSeq" id="WP_136578210.1">
    <property type="nucleotide sequence ID" value="NZ_STFF01000004.1"/>
</dbReference>
<dbReference type="Proteomes" id="UP000306918">
    <property type="component" value="Unassembled WGS sequence"/>
</dbReference>
<dbReference type="GO" id="GO:0046872">
    <property type="term" value="F:metal ion binding"/>
    <property type="evidence" value="ECO:0007669"/>
    <property type="project" value="UniProtKB-KW"/>
</dbReference>
<dbReference type="InterPro" id="IPR054351">
    <property type="entry name" value="NADH_UbQ_OxRdtase_ferredoxin"/>
</dbReference>
<name>A0A4S8HW25_9BACT</name>
<evidence type="ECO:0000256" key="7">
    <source>
        <dbReference type="ARBA" id="ARBA00023014"/>
    </source>
</evidence>
<dbReference type="GO" id="GO:0051539">
    <property type="term" value="F:4 iron, 4 sulfur cluster binding"/>
    <property type="evidence" value="ECO:0007669"/>
    <property type="project" value="UniProtKB-KW"/>
</dbReference>
<dbReference type="InterPro" id="IPR006963">
    <property type="entry name" value="Mopterin_OxRdtase_4Fe-4S_dom"/>
</dbReference>
<accession>A0A4S8HW25</accession>
<evidence type="ECO:0000259" key="8">
    <source>
        <dbReference type="PROSITE" id="PS51085"/>
    </source>
</evidence>
<dbReference type="FunFam" id="2.20.25.90:FF:000001">
    <property type="entry name" value="Formate dehydrogenase subunit alpha"/>
    <property type="match status" value="1"/>
</dbReference>
<dbReference type="CDD" id="cd02753">
    <property type="entry name" value="MopB_Formate-Dh-H"/>
    <property type="match status" value="1"/>
</dbReference>
<evidence type="ECO:0000259" key="10">
    <source>
        <dbReference type="PROSITE" id="PS51669"/>
    </source>
</evidence>
<dbReference type="InterPro" id="IPR036010">
    <property type="entry name" value="2Fe-2S_ferredoxin-like_sf"/>
</dbReference>
<feature type="domain" description="4Fe-4S ferredoxin-type" evidence="9">
    <location>
        <begin position="176"/>
        <end position="205"/>
    </location>
</feature>
<dbReference type="FunFam" id="3.30.70.20:FF:000035">
    <property type="entry name" value="Iron hydrogenase 1"/>
    <property type="match status" value="1"/>
</dbReference>
<keyword evidence="2" id="KW-0004">4Fe-4S</keyword>
<dbReference type="InterPro" id="IPR006657">
    <property type="entry name" value="MoPterin_dinucl-bd_dom"/>
</dbReference>
<dbReference type="Gene3D" id="3.40.228.10">
    <property type="entry name" value="Dimethylsulfoxide Reductase, domain 2"/>
    <property type="match status" value="1"/>
</dbReference>
<dbReference type="InterPro" id="IPR027467">
    <property type="entry name" value="MopterinOxRdtase_cofactor_BS"/>
</dbReference>
<dbReference type="AlphaFoldDB" id="A0A4S8HW25"/>
<dbReference type="SUPFAM" id="SSF54862">
    <property type="entry name" value="4Fe-4S ferredoxins"/>
    <property type="match status" value="1"/>
</dbReference>
<dbReference type="PROSITE" id="PS00198">
    <property type="entry name" value="4FE4S_FER_1"/>
    <property type="match status" value="1"/>
</dbReference>
<dbReference type="SUPFAM" id="SSF53706">
    <property type="entry name" value="Formate dehydrogenase/DMSO reductase, domains 1-3"/>
    <property type="match status" value="1"/>
</dbReference>
<dbReference type="PROSITE" id="PS00551">
    <property type="entry name" value="MOLYBDOPTERIN_PROK_1"/>
    <property type="match status" value="1"/>
</dbReference>
<dbReference type="GO" id="GO:0003954">
    <property type="term" value="F:NADH dehydrogenase activity"/>
    <property type="evidence" value="ECO:0007669"/>
    <property type="project" value="TreeGrafter"/>
</dbReference>
<keyword evidence="12" id="KW-1185">Reference proteome</keyword>
<proteinExistence type="inferred from homology"/>
<feature type="domain" description="4Fe-4S ferredoxin-type" evidence="9">
    <location>
        <begin position="133"/>
        <end position="152"/>
    </location>
</feature>
<dbReference type="PIRSF" id="PIRSF036643">
    <property type="entry name" value="FDH_alpha"/>
    <property type="match status" value="1"/>
</dbReference>
<dbReference type="CDD" id="cd00508">
    <property type="entry name" value="MopB_CT_Fdh-Nap-like"/>
    <property type="match status" value="1"/>
</dbReference>
<dbReference type="SUPFAM" id="SSF54292">
    <property type="entry name" value="2Fe-2S ferredoxin-like"/>
    <property type="match status" value="1"/>
</dbReference>
<sequence>MNQVTINNKDYSFEEGQTILNLLKQINIEVPALCHDERLHPASVCRLCLVKISGVDRLQPSCRTLLATGMIIETHLAEIEKYRKGIIQMLTKDYPLNEVIKYPQKEFHRWVNYYGLTKEMENKTSSVIDGSHPYIQVDMSRCINCFRCVRICNALQGQFVWHVIDRGEESKIISDSKGRFAESSCVSCGACADSCPTGAIEDKQAIAFGVPEKTVRSVCAYCGVGCEINAGVKDQKIVGIHPVQNAPVNKGHLCVKGRYAWEYVYANDRITQPMIRRQNQWETVTWNQAIEFCAQKLKSISQEHGPDSIGIIGSARATNEDNYCIQKFARTVIGTNNVDNCARVCHQPTAKAMSMVLGTGAATNSFDDVDEATTILLAGANTTGSHPVIGARIKQAVLKGANLIVIDPRKTELAKYATCHFQLKPGTNIPLFNAMANVIVTENLYDKAFVNNRTEGWELFKNFISEWTPEKAAKICRIHPRLIREAARLFAKQSPSICFHGLGLTEHTQGTENVIALVNLALLTGNIGKPGTGINPLRGQNNVQGAAAMGCDPSVFTGMASVRTERQRFEGIWKTTLTAGKGLNLPEMLEAASSGRLKAMWITGYDVFFTMPDANHTKHAFEKLDFVIVQDMFMNETAEKFADVFLPCASSFEREGTFMNAERRIQKVRKIIPVPPNVKPDWEIVCNMAVAMGRRELFNFSTAQDIWNEIRSTWAAVYGITYDRLENGGIQWPCPTTRHHGTTILHTESFPREGGKAKLSAIDFIPTPEQATTEYPVILVTGRELYHFNAGTMTYRTAIKDICHTDLLHVNPEDAAAFGLKDGDNARVISKYGETILPVYTDAAIRKGEAFSPFSNNLVFINKLTSSLRDNYVQTPEYKITAVRIEKA</sequence>
<comment type="caution">
    <text evidence="11">The sequence shown here is derived from an EMBL/GenBank/DDBJ whole genome shotgun (WGS) entry which is preliminary data.</text>
</comment>
<dbReference type="EMBL" id="STFF01000004">
    <property type="protein sequence ID" value="THU38254.1"/>
    <property type="molecule type" value="Genomic_DNA"/>
</dbReference>
<dbReference type="GO" id="GO:0015942">
    <property type="term" value="P:formate metabolic process"/>
    <property type="evidence" value="ECO:0007669"/>
    <property type="project" value="InterPro"/>
</dbReference>
<keyword evidence="7" id="KW-0411">Iron-sulfur</keyword>
<dbReference type="SMART" id="SM00926">
    <property type="entry name" value="Molybdop_Fe4S4"/>
    <property type="match status" value="1"/>
</dbReference>
<dbReference type="OrthoDB" id="9792592at2"/>
<feature type="domain" description="4Fe-4S Mo/W bis-MGD-type" evidence="10">
    <location>
        <begin position="212"/>
        <end position="268"/>
    </location>
</feature>
<dbReference type="InterPro" id="IPR050123">
    <property type="entry name" value="Prok_molybdopt-oxidoreductase"/>
</dbReference>
<dbReference type="PROSITE" id="PS51085">
    <property type="entry name" value="2FE2S_FER_2"/>
    <property type="match status" value="1"/>
</dbReference>
<keyword evidence="4" id="KW-0677">Repeat</keyword>
<dbReference type="InterPro" id="IPR001041">
    <property type="entry name" value="2Fe-2S_ferredoxin-type"/>
</dbReference>
<dbReference type="Gene3D" id="3.10.20.740">
    <property type="match status" value="1"/>
</dbReference>
<dbReference type="Pfam" id="PF00384">
    <property type="entry name" value="Molybdopterin"/>
    <property type="match status" value="1"/>
</dbReference>
<dbReference type="NCBIfam" id="TIGR01591">
    <property type="entry name" value="Fdh-alpha"/>
    <property type="match status" value="1"/>
</dbReference>
<organism evidence="11 12">
    <name type="scientific">Niastella caeni</name>
    <dbReference type="NCBI Taxonomy" id="2569763"/>
    <lineage>
        <taxon>Bacteria</taxon>
        <taxon>Pseudomonadati</taxon>
        <taxon>Bacteroidota</taxon>
        <taxon>Chitinophagia</taxon>
        <taxon>Chitinophagales</taxon>
        <taxon>Chitinophagaceae</taxon>
        <taxon>Niastella</taxon>
    </lineage>
</organism>
<keyword evidence="3" id="KW-0479">Metal-binding</keyword>
<dbReference type="InterPro" id="IPR009010">
    <property type="entry name" value="Asp_de-COase-like_dom_sf"/>
</dbReference>
<dbReference type="CDD" id="cd00207">
    <property type="entry name" value="fer2"/>
    <property type="match status" value="1"/>
</dbReference>
<dbReference type="Pfam" id="PF13510">
    <property type="entry name" value="Fer2_4"/>
    <property type="match status" value="1"/>
</dbReference>
<dbReference type="PROSITE" id="PS51669">
    <property type="entry name" value="4FE4S_MOW_BIS_MGD"/>
    <property type="match status" value="1"/>
</dbReference>
<dbReference type="Gene3D" id="2.20.25.90">
    <property type="entry name" value="ADC-like domains"/>
    <property type="match status" value="1"/>
</dbReference>
<protein>
    <submittedName>
        <fullName evidence="11">Formate dehydrogenase subunit alpha</fullName>
    </submittedName>
</protein>
<dbReference type="InterPro" id="IPR017900">
    <property type="entry name" value="4Fe4S_Fe_S_CS"/>
</dbReference>
<dbReference type="GO" id="GO:0016020">
    <property type="term" value="C:membrane"/>
    <property type="evidence" value="ECO:0007669"/>
    <property type="project" value="TreeGrafter"/>
</dbReference>
<evidence type="ECO:0000259" key="9">
    <source>
        <dbReference type="PROSITE" id="PS51379"/>
    </source>
</evidence>